<sequence>MQTRATERHNGVTTNEDKVLQEWSPRRCGIAGKINGKMHGNQKSHWKDVWCRLKGFQKDAQCCITITVSRRGAIRTITEIRHITTERAW</sequence>
<evidence type="ECO:0000313" key="2">
    <source>
        <dbReference type="Proteomes" id="UP000823775"/>
    </source>
</evidence>
<reference evidence="1 2" key="1">
    <citation type="journal article" date="2021" name="BMC Genomics">
        <title>Datura genome reveals duplications of psychoactive alkaloid biosynthetic genes and high mutation rate following tissue culture.</title>
        <authorList>
            <person name="Rajewski A."/>
            <person name="Carter-House D."/>
            <person name="Stajich J."/>
            <person name="Litt A."/>
        </authorList>
    </citation>
    <scope>NUCLEOTIDE SEQUENCE [LARGE SCALE GENOMIC DNA]</scope>
    <source>
        <strain evidence="1">AR-01</strain>
    </source>
</reference>
<dbReference type="EMBL" id="JACEIK010001095">
    <property type="protein sequence ID" value="MCD7465907.1"/>
    <property type="molecule type" value="Genomic_DNA"/>
</dbReference>
<keyword evidence="2" id="KW-1185">Reference proteome</keyword>
<organism evidence="1 2">
    <name type="scientific">Datura stramonium</name>
    <name type="common">Jimsonweed</name>
    <name type="synonym">Common thornapple</name>
    <dbReference type="NCBI Taxonomy" id="4076"/>
    <lineage>
        <taxon>Eukaryota</taxon>
        <taxon>Viridiplantae</taxon>
        <taxon>Streptophyta</taxon>
        <taxon>Embryophyta</taxon>
        <taxon>Tracheophyta</taxon>
        <taxon>Spermatophyta</taxon>
        <taxon>Magnoliopsida</taxon>
        <taxon>eudicotyledons</taxon>
        <taxon>Gunneridae</taxon>
        <taxon>Pentapetalae</taxon>
        <taxon>asterids</taxon>
        <taxon>lamiids</taxon>
        <taxon>Solanales</taxon>
        <taxon>Solanaceae</taxon>
        <taxon>Solanoideae</taxon>
        <taxon>Datureae</taxon>
        <taxon>Datura</taxon>
    </lineage>
</organism>
<comment type="caution">
    <text evidence="1">The sequence shown here is derived from an EMBL/GenBank/DDBJ whole genome shotgun (WGS) entry which is preliminary data.</text>
</comment>
<name>A0ABS8T3F1_DATST</name>
<accession>A0ABS8T3F1</accession>
<dbReference type="Proteomes" id="UP000823775">
    <property type="component" value="Unassembled WGS sequence"/>
</dbReference>
<protein>
    <submittedName>
        <fullName evidence="1">Uncharacterized protein</fullName>
    </submittedName>
</protein>
<gene>
    <name evidence="1" type="ORF">HAX54_002121</name>
</gene>
<evidence type="ECO:0000313" key="1">
    <source>
        <dbReference type="EMBL" id="MCD7465907.1"/>
    </source>
</evidence>
<proteinExistence type="predicted"/>